<comment type="subcellular location">
    <subcellularLocation>
        <location evidence="1">Membrane</location>
    </subcellularLocation>
</comment>
<proteinExistence type="predicted"/>
<dbReference type="FunFam" id="2.60.40.60:FF:000020">
    <property type="entry name" value="Dachsous cadherin-related 1b"/>
    <property type="match status" value="1"/>
</dbReference>
<dbReference type="PANTHER" id="PTHR24026">
    <property type="entry name" value="FAT ATYPICAL CADHERIN-RELATED"/>
    <property type="match status" value="1"/>
</dbReference>
<evidence type="ECO:0000313" key="11">
    <source>
        <dbReference type="Proteomes" id="UP001195483"/>
    </source>
</evidence>
<dbReference type="InterPro" id="IPR020894">
    <property type="entry name" value="Cadherin_CS"/>
</dbReference>
<evidence type="ECO:0000256" key="2">
    <source>
        <dbReference type="ARBA" id="ARBA00022692"/>
    </source>
</evidence>
<dbReference type="PRINTS" id="PR00205">
    <property type="entry name" value="CADHERIN"/>
</dbReference>
<keyword evidence="4 7" id="KW-0106">Calcium</keyword>
<reference evidence="10" key="1">
    <citation type="journal article" date="2021" name="Genome Biol. Evol.">
        <title>A High-Quality Reference Genome for a Parasitic Bivalve with Doubly Uniparental Inheritance (Bivalvia: Unionida).</title>
        <authorList>
            <person name="Smith C.H."/>
        </authorList>
    </citation>
    <scope>NUCLEOTIDE SEQUENCE</scope>
    <source>
        <strain evidence="10">CHS0354</strain>
    </source>
</reference>
<organism evidence="10 11">
    <name type="scientific">Potamilus streckersoni</name>
    <dbReference type="NCBI Taxonomy" id="2493646"/>
    <lineage>
        <taxon>Eukaryota</taxon>
        <taxon>Metazoa</taxon>
        <taxon>Spiralia</taxon>
        <taxon>Lophotrochozoa</taxon>
        <taxon>Mollusca</taxon>
        <taxon>Bivalvia</taxon>
        <taxon>Autobranchia</taxon>
        <taxon>Heteroconchia</taxon>
        <taxon>Palaeoheterodonta</taxon>
        <taxon>Unionida</taxon>
        <taxon>Unionoidea</taxon>
        <taxon>Unionidae</taxon>
        <taxon>Ambleminae</taxon>
        <taxon>Lampsilini</taxon>
        <taxon>Potamilus</taxon>
    </lineage>
</organism>
<feature type="domain" description="Cadherin" evidence="9">
    <location>
        <begin position="249"/>
        <end position="358"/>
    </location>
</feature>
<comment type="caution">
    <text evidence="10">The sequence shown here is derived from an EMBL/GenBank/DDBJ whole genome shotgun (WGS) entry which is preliminary data.</text>
</comment>
<evidence type="ECO:0000256" key="4">
    <source>
        <dbReference type="ARBA" id="ARBA00022837"/>
    </source>
</evidence>
<feature type="signal peptide" evidence="8">
    <location>
        <begin position="1"/>
        <end position="28"/>
    </location>
</feature>
<dbReference type="AlphaFoldDB" id="A0AAE0VPF7"/>
<keyword evidence="5" id="KW-1133">Transmembrane helix</keyword>
<dbReference type="SMART" id="SM00112">
    <property type="entry name" value="CA"/>
    <property type="match status" value="2"/>
</dbReference>
<evidence type="ECO:0000256" key="7">
    <source>
        <dbReference type="PROSITE-ProRule" id="PRU00043"/>
    </source>
</evidence>
<gene>
    <name evidence="10" type="ORF">CHS0354_020302</name>
</gene>
<dbReference type="PROSITE" id="PS50268">
    <property type="entry name" value="CADHERIN_2"/>
    <property type="match status" value="3"/>
</dbReference>
<evidence type="ECO:0000256" key="6">
    <source>
        <dbReference type="ARBA" id="ARBA00023136"/>
    </source>
</evidence>
<reference evidence="10" key="2">
    <citation type="journal article" date="2021" name="Genome Biol. Evol.">
        <title>Developing a high-quality reference genome for a parasitic bivalve with doubly uniparental inheritance (Bivalvia: Unionida).</title>
        <authorList>
            <person name="Smith C.H."/>
        </authorList>
    </citation>
    <scope>NUCLEOTIDE SEQUENCE</scope>
    <source>
        <strain evidence="10">CHS0354</strain>
        <tissue evidence="10">Mantle</tissue>
    </source>
</reference>
<keyword evidence="11" id="KW-1185">Reference proteome</keyword>
<feature type="domain" description="Cadherin" evidence="9">
    <location>
        <begin position="359"/>
        <end position="461"/>
    </location>
</feature>
<keyword evidence="6" id="KW-0472">Membrane</keyword>
<name>A0AAE0VPF7_9BIVA</name>
<dbReference type="GO" id="GO:0007156">
    <property type="term" value="P:homophilic cell adhesion via plasma membrane adhesion molecules"/>
    <property type="evidence" value="ECO:0007669"/>
    <property type="project" value="InterPro"/>
</dbReference>
<dbReference type="InterPro" id="IPR002126">
    <property type="entry name" value="Cadherin-like_dom"/>
</dbReference>
<sequence length="577" mass="63909">MRRHLSGTRLTLACFCVLAYIFAGQVQANSIPINLTRCNDGIVLFSVSDMTVNGTVLLSYERGIEVSFNPACKSEYFRINSSTSEIVLTSNLTKYCNPTIDCTILCKQDADYRMPLLISITRNAPYTMEFNKTVYIASIRELTPETAILPSFRNQLNIRECNEGSLISSPSFYIIKSTKPDWFTTKQTTTAGIIFSTSLVDYEQLNGTTEVLMTILGEQTLDTSSTTLKAYTNLAVTIIDVDDMNPVFTEDVYHLNITEGNVGLSGNPFKTNPPIHAYDGDRGINDTIIYSIEDYMKSNFSVNNISGEIFVLEELDADEGRDLYVVTIKATQQSNTYRTATSTLSLSVIDIDDNPPIFSPNNYNCNITEHSAVGQLICKVTATDKDKGQYGHFTYELENGNAVDIDPISGYIKVLDSHMLDREKESSMIFKVIAKSFDGSKTDKANVTINLIDINDNSPVFSQSSYNFSVQNINIGDYVGKISAFDLDSGENQKLNYTRGMCLSNIGVCTGESMKCHFPFLIDPESGNITLNGCTAGCIYSTLVSVCDSSHYFSRMCSTTLLVIRVEDSLALPILNR</sequence>
<dbReference type="EMBL" id="JAEAOA010001233">
    <property type="protein sequence ID" value="KAK3585733.1"/>
    <property type="molecule type" value="Genomic_DNA"/>
</dbReference>
<dbReference type="GO" id="GO:0005886">
    <property type="term" value="C:plasma membrane"/>
    <property type="evidence" value="ECO:0007669"/>
    <property type="project" value="UniProtKB-SubCell"/>
</dbReference>
<evidence type="ECO:0000256" key="8">
    <source>
        <dbReference type="SAM" id="SignalP"/>
    </source>
</evidence>
<dbReference type="InterPro" id="IPR015919">
    <property type="entry name" value="Cadherin-like_sf"/>
</dbReference>
<keyword evidence="2" id="KW-0812">Transmembrane</keyword>
<feature type="domain" description="Cadherin" evidence="9">
    <location>
        <begin position="131"/>
        <end position="248"/>
    </location>
</feature>
<dbReference type="Proteomes" id="UP001195483">
    <property type="component" value="Unassembled WGS sequence"/>
</dbReference>
<evidence type="ECO:0000256" key="1">
    <source>
        <dbReference type="ARBA" id="ARBA00004370"/>
    </source>
</evidence>
<dbReference type="GO" id="GO:0005509">
    <property type="term" value="F:calcium ion binding"/>
    <property type="evidence" value="ECO:0007669"/>
    <property type="project" value="UniProtKB-UniRule"/>
</dbReference>
<keyword evidence="8" id="KW-0732">Signal</keyword>
<feature type="chain" id="PRO_5042098713" description="Cadherin domain-containing protein" evidence="8">
    <location>
        <begin position="29"/>
        <end position="577"/>
    </location>
</feature>
<keyword evidence="3" id="KW-0677">Repeat</keyword>
<dbReference type="CDD" id="cd11304">
    <property type="entry name" value="Cadherin_repeat"/>
    <property type="match status" value="3"/>
</dbReference>
<protein>
    <recommendedName>
        <fullName evidence="9">Cadherin domain-containing protein</fullName>
    </recommendedName>
</protein>
<dbReference type="Pfam" id="PF00028">
    <property type="entry name" value="Cadherin"/>
    <property type="match status" value="2"/>
</dbReference>
<reference evidence="10" key="3">
    <citation type="submission" date="2023-05" db="EMBL/GenBank/DDBJ databases">
        <authorList>
            <person name="Smith C.H."/>
        </authorList>
    </citation>
    <scope>NUCLEOTIDE SEQUENCE</scope>
    <source>
        <strain evidence="10">CHS0354</strain>
        <tissue evidence="10">Mantle</tissue>
    </source>
</reference>
<dbReference type="PANTHER" id="PTHR24026:SF126">
    <property type="entry name" value="PROTOCADHERIN FAT 4"/>
    <property type="match status" value="1"/>
</dbReference>
<evidence type="ECO:0000256" key="5">
    <source>
        <dbReference type="ARBA" id="ARBA00022989"/>
    </source>
</evidence>
<evidence type="ECO:0000259" key="9">
    <source>
        <dbReference type="PROSITE" id="PS50268"/>
    </source>
</evidence>
<dbReference type="PROSITE" id="PS00232">
    <property type="entry name" value="CADHERIN_1"/>
    <property type="match status" value="1"/>
</dbReference>
<evidence type="ECO:0000313" key="10">
    <source>
        <dbReference type="EMBL" id="KAK3585733.1"/>
    </source>
</evidence>
<dbReference type="SUPFAM" id="SSF49313">
    <property type="entry name" value="Cadherin-like"/>
    <property type="match status" value="3"/>
</dbReference>
<dbReference type="Gene3D" id="2.60.40.60">
    <property type="entry name" value="Cadherins"/>
    <property type="match status" value="4"/>
</dbReference>
<accession>A0AAE0VPF7</accession>
<evidence type="ECO:0000256" key="3">
    <source>
        <dbReference type="ARBA" id="ARBA00022737"/>
    </source>
</evidence>